<protein>
    <submittedName>
        <fullName evidence="1">Uncharacterized protein</fullName>
    </submittedName>
</protein>
<keyword evidence="2" id="KW-1185">Reference proteome</keyword>
<dbReference type="PATRIC" id="fig|1476583.3.peg.3640"/>
<dbReference type="STRING" id="1476583.DEIPH_ctg139orf0126"/>
<dbReference type="Proteomes" id="UP000020492">
    <property type="component" value="Unassembled WGS sequence"/>
</dbReference>
<accession>A0A016QJQ1</accession>
<dbReference type="AlphaFoldDB" id="A0A016QJQ1"/>
<gene>
    <name evidence="1" type="ORF">DEIPH_ctg139orf0126</name>
</gene>
<sequence length="95" mass="10409">MDKDQCEAAYEGLSDEIRARFPGAYAVQLVATHSGHRTGLSLLVRNKLGYPLDLERGDGALPFDLLDQLLELVGHGDWLLAKSPPAFSGRNDNPF</sequence>
<dbReference type="RefSeq" id="WP_034360966.1">
    <property type="nucleotide sequence ID" value="NZ_JHAC01000093.1"/>
</dbReference>
<evidence type="ECO:0000313" key="2">
    <source>
        <dbReference type="Proteomes" id="UP000020492"/>
    </source>
</evidence>
<organism evidence="1 2">
    <name type="scientific">Deinococcus phoenicis</name>
    <dbReference type="NCBI Taxonomy" id="1476583"/>
    <lineage>
        <taxon>Bacteria</taxon>
        <taxon>Thermotogati</taxon>
        <taxon>Deinococcota</taxon>
        <taxon>Deinococci</taxon>
        <taxon>Deinococcales</taxon>
        <taxon>Deinococcaceae</taxon>
        <taxon>Deinococcus</taxon>
    </lineage>
</organism>
<dbReference type="EMBL" id="JHAC01000093">
    <property type="protein sequence ID" value="EYB66400.1"/>
    <property type="molecule type" value="Genomic_DNA"/>
</dbReference>
<proteinExistence type="predicted"/>
<name>A0A016QJQ1_9DEIO</name>
<comment type="caution">
    <text evidence="1">The sequence shown here is derived from an EMBL/GenBank/DDBJ whole genome shotgun (WGS) entry which is preliminary data.</text>
</comment>
<evidence type="ECO:0000313" key="1">
    <source>
        <dbReference type="EMBL" id="EYB66400.1"/>
    </source>
</evidence>
<reference evidence="1 2" key="1">
    <citation type="submission" date="2014-03" db="EMBL/GenBank/DDBJ databases">
        <title>Draft genome sequence of Deinococcus phoenicis 1P10ME.</title>
        <authorList>
            <person name="Stepanov V.G."/>
            <person name="Vaishampayan P."/>
            <person name="Venkateswaran K."/>
            <person name="Fox G.E."/>
        </authorList>
    </citation>
    <scope>NUCLEOTIDE SEQUENCE [LARGE SCALE GENOMIC DNA]</scope>
    <source>
        <strain evidence="1 2">1P10ME</strain>
    </source>
</reference>